<dbReference type="InterPro" id="IPR006665">
    <property type="entry name" value="OmpA-like"/>
</dbReference>
<dbReference type="PANTHER" id="PTHR30329">
    <property type="entry name" value="STATOR ELEMENT OF FLAGELLAR MOTOR COMPLEX"/>
    <property type="match status" value="1"/>
</dbReference>
<dbReference type="Proteomes" id="UP000619534">
    <property type="component" value="Unassembled WGS sequence"/>
</dbReference>
<comment type="subcellular location">
    <subcellularLocation>
        <location evidence="1">Cell membrane</location>
        <topology evidence="1">Single-pass membrane protein</topology>
    </subcellularLocation>
</comment>
<keyword evidence="4 9" id="KW-0812">Transmembrane</keyword>
<keyword evidence="6 7" id="KW-0472">Membrane</keyword>
<reference evidence="12" key="1">
    <citation type="journal article" date="2019" name="Int. J. Syst. Evol. Microbiol.">
        <title>The Global Catalogue of Microorganisms (GCM) 10K type strain sequencing project: providing services to taxonomists for standard genome sequencing and annotation.</title>
        <authorList>
            <consortium name="The Broad Institute Genomics Platform"/>
            <consortium name="The Broad Institute Genome Sequencing Center for Infectious Disease"/>
            <person name="Wu L."/>
            <person name="Ma J."/>
        </authorList>
    </citation>
    <scope>NUCLEOTIDE SEQUENCE [LARGE SCALE GENOMIC DNA]</scope>
    <source>
        <strain evidence="12">CCM 7282</strain>
    </source>
</reference>
<dbReference type="Pfam" id="PF00691">
    <property type="entry name" value="OmpA"/>
    <property type="match status" value="1"/>
</dbReference>
<protein>
    <recommendedName>
        <fullName evidence="10">OmpA-like domain-containing protein</fullName>
    </recommendedName>
</protein>
<evidence type="ECO:0000256" key="5">
    <source>
        <dbReference type="ARBA" id="ARBA00022989"/>
    </source>
</evidence>
<evidence type="ECO:0000313" key="11">
    <source>
        <dbReference type="EMBL" id="GGC93980.1"/>
    </source>
</evidence>
<evidence type="ECO:0000256" key="1">
    <source>
        <dbReference type="ARBA" id="ARBA00004162"/>
    </source>
</evidence>
<dbReference type="PROSITE" id="PS51123">
    <property type="entry name" value="OMPA_2"/>
    <property type="match status" value="1"/>
</dbReference>
<feature type="domain" description="OmpA-like" evidence="10">
    <location>
        <begin position="139"/>
        <end position="260"/>
    </location>
</feature>
<dbReference type="Pfam" id="PF13677">
    <property type="entry name" value="MotB_plug"/>
    <property type="match status" value="1"/>
</dbReference>
<comment type="caution">
    <text evidence="11">The sequence shown here is derived from an EMBL/GenBank/DDBJ whole genome shotgun (WGS) entry which is preliminary data.</text>
</comment>
<evidence type="ECO:0000256" key="2">
    <source>
        <dbReference type="ARBA" id="ARBA00008914"/>
    </source>
</evidence>
<dbReference type="NCBIfam" id="NF005382">
    <property type="entry name" value="PRK06925.1"/>
    <property type="match status" value="1"/>
</dbReference>
<dbReference type="PANTHER" id="PTHR30329:SF16">
    <property type="entry name" value="CHEMOTAXIS MOTB PROTEIN"/>
    <property type="match status" value="1"/>
</dbReference>
<keyword evidence="12" id="KW-1185">Reference proteome</keyword>
<comment type="similarity">
    <text evidence="2">Belongs to the MotB family.</text>
</comment>
<dbReference type="EMBL" id="BMCJ01000004">
    <property type="protein sequence ID" value="GGC93980.1"/>
    <property type="molecule type" value="Genomic_DNA"/>
</dbReference>
<evidence type="ECO:0000256" key="7">
    <source>
        <dbReference type="PROSITE-ProRule" id="PRU00473"/>
    </source>
</evidence>
<dbReference type="InterPro" id="IPR050330">
    <property type="entry name" value="Bact_OuterMem_StrucFunc"/>
</dbReference>
<dbReference type="RefSeq" id="WP_062447381.1">
    <property type="nucleotide sequence ID" value="NZ_BMCJ01000004.1"/>
</dbReference>
<evidence type="ECO:0000256" key="6">
    <source>
        <dbReference type="ARBA" id="ARBA00023136"/>
    </source>
</evidence>
<dbReference type="SUPFAM" id="SSF103088">
    <property type="entry name" value="OmpA-like"/>
    <property type="match status" value="1"/>
</dbReference>
<sequence length="268" mass="30424">MKSRRPLKKREEKGAPRWMVTYSDLMTLILVFFILLFSMSQIDLVKFEAISESFRNRMIFDFYPSPVEMENPTEKTDPLESGEASNEFENPTNEVNATAYDSEAEEASDENDLDQLVEEVEAFLDKNKLNEVISANRTDRGVVLVLQEQLLFDSGEAKVLESGKPFLSKVGTLLTNIPNDITVEGHTDNRPISTFRYPSNWELSGARASSVIRYIVSETSLDSERFSAIAYAETRPAVPNDTPDNWSKNRRVEIVILEDAYNNKQTSS</sequence>
<evidence type="ECO:0000256" key="3">
    <source>
        <dbReference type="ARBA" id="ARBA00022475"/>
    </source>
</evidence>
<feature type="compositionally biased region" description="Polar residues" evidence="8">
    <location>
        <begin position="83"/>
        <end position="93"/>
    </location>
</feature>
<feature type="transmembrane region" description="Helical" evidence="9">
    <location>
        <begin position="20"/>
        <end position="39"/>
    </location>
</feature>
<dbReference type="InterPro" id="IPR025713">
    <property type="entry name" value="MotB-like_N_dom"/>
</dbReference>
<gene>
    <name evidence="11" type="primary">ytxE</name>
    <name evidence="11" type="ORF">GCM10007216_25910</name>
</gene>
<keyword evidence="5 9" id="KW-1133">Transmembrane helix</keyword>
<evidence type="ECO:0000256" key="9">
    <source>
        <dbReference type="SAM" id="Phobius"/>
    </source>
</evidence>
<evidence type="ECO:0000256" key="4">
    <source>
        <dbReference type="ARBA" id="ARBA00022692"/>
    </source>
</evidence>
<evidence type="ECO:0000256" key="8">
    <source>
        <dbReference type="SAM" id="MobiDB-lite"/>
    </source>
</evidence>
<dbReference type="InterPro" id="IPR036737">
    <property type="entry name" value="OmpA-like_sf"/>
</dbReference>
<dbReference type="Gene3D" id="3.30.1330.60">
    <property type="entry name" value="OmpA-like domain"/>
    <property type="match status" value="1"/>
</dbReference>
<keyword evidence="3" id="KW-1003">Cell membrane</keyword>
<feature type="region of interest" description="Disordered" evidence="8">
    <location>
        <begin position="67"/>
        <end position="93"/>
    </location>
</feature>
<organism evidence="11 12">
    <name type="scientific">Thalassobacillus devorans</name>
    <dbReference type="NCBI Taxonomy" id="279813"/>
    <lineage>
        <taxon>Bacteria</taxon>
        <taxon>Bacillati</taxon>
        <taxon>Bacillota</taxon>
        <taxon>Bacilli</taxon>
        <taxon>Bacillales</taxon>
        <taxon>Bacillaceae</taxon>
        <taxon>Thalassobacillus</taxon>
    </lineage>
</organism>
<name>A0ABQ1P9P7_9BACI</name>
<evidence type="ECO:0000313" key="12">
    <source>
        <dbReference type="Proteomes" id="UP000619534"/>
    </source>
</evidence>
<accession>A0ABQ1P9P7</accession>
<proteinExistence type="inferred from homology"/>
<evidence type="ECO:0000259" key="10">
    <source>
        <dbReference type="PROSITE" id="PS51123"/>
    </source>
</evidence>
<dbReference type="CDD" id="cd07185">
    <property type="entry name" value="OmpA_C-like"/>
    <property type="match status" value="1"/>
</dbReference>